<keyword evidence="3" id="KW-1185">Reference proteome</keyword>
<name>A0A9W6BZZ9_9CHLO</name>
<gene>
    <name evidence="2" type="primary">PLEST007734</name>
    <name evidence="2" type="ORF">PLESTB_001756100</name>
</gene>
<feature type="compositionally biased region" description="Polar residues" evidence="1">
    <location>
        <begin position="1"/>
        <end position="19"/>
    </location>
</feature>
<comment type="caution">
    <text evidence="2">The sequence shown here is derived from an EMBL/GenBank/DDBJ whole genome shotgun (WGS) entry which is preliminary data.</text>
</comment>
<accession>A0A9W6BZZ9</accession>
<sequence length="208" mass="21427">MERSNGNRCQRTGTASASGHSERHHQGAKVSGADYYHGTSTKLGFQSGTAPLSPRKFINDPQRFLPGAAAGFPSQGSRSPPHPQTVYSVLGRTDGGAADIACFLRTKAVGPQIPKVRQVECILMSPTRRTGKKPNAWQWDYGTSGATPVVGGSQQGMGLDQVATPYKGAAAACGSTDAVDAAAAAVHALHVGTPVAVACGQLLDAADT</sequence>
<dbReference type="Proteomes" id="UP001165080">
    <property type="component" value="Unassembled WGS sequence"/>
</dbReference>
<dbReference type="OrthoDB" id="549611at2759"/>
<feature type="region of interest" description="Disordered" evidence="1">
    <location>
        <begin position="1"/>
        <end position="33"/>
    </location>
</feature>
<evidence type="ECO:0000256" key="1">
    <source>
        <dbReference type="SAM" id="MobiDB-lite"/>
    </source>
</evidence>
<dbReference type="EMBL" id="BRXU01000046">
    <property type="protein sequence ID" value="GLC61434.1"/>
    <property type="molecule type" value="Genomic_DNA"/>
</dbReference>
<reference evidence="2 3" key="1">
    <citation type="journal article" date="2023" name="Commun. Biol.">
        <title>Reorganization of the ancestral sex-determining regions during the evolution of trioecy in Pleodorina starrii.</title>
        <authorList>
            <person name="Takahashi K."/>
            <person name="Suzuki S."/>
            <person name="Kawai-Toyooka H."/>
            <person name="Yamamoto K."/>
            <person name="Hamaji T."/>
            <person name="Ootsuki R."/>
            <person name="Yamaguchi H."/>
            <person name="Kawachi M."/>
            <person name="Higashiyama T."/>
            <person name="Nozaki H."/>
        </authorList>
    </citation>
    <scope>NUCLEOTIDE SEQUENCE [LARGE SCALE GENOMIC DNA]</scope>
    <source>
        <strain evidence="2 3">NIES-4479</strain>
    </source>
</reference>
<evidence type="ECO:0000313" key="3">
    <source>
        <dbReference type="Proteomes" id="UP001165080"/>
    </source>
</evidence>
<proteinExistence type="predicted"/>
<evidence type="ECO:0000313" key="2">
    <source>
        <dbReference type="EMBL" id="GLC61434.1"/>
    </source>
</evidence>
<organism evidence="2 3">
    <name type="scientific">Pleodorina starrii</name>
    <dbReference type="NCBI Taxonomy" id="330485"/>
    <lineage>
        <taxon>Eukaryota</taxon>
        <taxon>Viridiplantae</taxon>
        <taxon>Chlorophyta</taxon>
        <taxon>core chlorophytes</taxon>
        <taxon>Chlorophyceae</taxon>
        <taxon>CS clade</taxon>
        <taxon>Chlamydomonadales</taxon>
        <taxon>Volvocaceae</taxon>
        <taxon>Pleodorina</taxon>
    </lineage>
</organism>
<protein>
    <submittedName>
        <fullName evidence="2">Uncharacterized protein</fullName>
    </submittedName>
</protein>
<dbReference type="AlphaFoldDB" id="A0A9W6BZZ9"/>